<dbReference type="EMBL" id="JBHSAO010000006">
    <property type="protein sequence ID" value="MFC4024087.1"/>
    <property type="molecule type" value="Genomic_DNA"/>
</dbReference>
<keyword evidence="3" id="KW-1185">Reference proteome</keyword>
<comment type="similarity">
    <text evidence="1">Belongs to the protein-tyrosine phosphatase family.</text>
</comment>
<comment type="caution">
    <text evidence="2">The sequence shown here is derived from an EMBL/GenBank/DDBJ whole genome shotgun (WGS) entry which is preliminary data.</text>
</comment>
<evidence type="ECO:0000313" key="2">
    <source>
        <dbReference type="EMBL" id="MFC4024087.1"/>
    </source>
</evidence>
<proteinExistence type="inferred from homology"/>
<organism evidence="2 3">
    <name type="scientific">Oceanobacillus longus</name>
    <dbReference type="NCBI Taxonomy" id="930120"/>
    <lineage>
        <taxon>Bacteria</taxon>
        <taxon>Bacillati</taxon>
        <taxon>Bacillota</taxon>
        <taxon>Bacilli</taxon>
        <taxon>Bacillales</taxon>
        <taxon>Bacillaceae</taxon>
        <taxon>Oceanobacillus</taxon>
    </lineage>
</organism>
<name>A0ABV8GZS8_9BACI</name>
<gene>
    <name evidence="2" type="ORF">ACFOUV_09800</name>
</gene>
<dbReference type="RefSeq" id="WP_379496576.1">
    <property type="nucleotide sequence ID" value="NZ_JBHSAO010000006.1"/>
</dbReference>
<protein>
    <submittedName>
        <fullName evidence="2">Tyrosine-protein phosphatase</fullName>
        <ecNumber evidence="2">3.1.3.48</ecNumber>
    </submittedName>
</protein>
<dbReference type="SUPFAM" id="SSF52799">
    <property type="entry name" value="(Phosphotyrosine protein) phosphatases II"/>
    <property type="match status" value="1"/>
</dbReference>
<dbReference type="GO" id="GO:0004725">
    <property type="term" value="F:protein tyrosine phosphatase activity"/>
    <property type="evidence" value="ECO:0007669"/>
    <property type="project" value="UniProtKB-EC"/>
</dbReference>
<dbReference type="EC" id="3.1.3.48" evidence="2"/>
<evidence type="ECO:0000313" key="3">
    <source>
        <dbReference type="Proteomes" id="UP001595772"/>
    </source>
</evidence>
<reference evidence="3" key="1">
    <citation type="journal article" date="2019" name="Int. J. Syst. Evol. Microbiol.">
        <title>The Global Catalogue of Microorganisms (GCM) 10K type strain sequencing project: providing services to taxonomists for standard genome sequencing and annotation.</title>
        <authorList>
            <consortium name="The Broad Institute Genomics Platform"/>
            <consortium name="The Broad Institute Genome Sequencing Center for Infectious Disease"/>
            <person name="Wu L."/>
            <person name="Ma J."/>
        </authorList>
    </citation>
    <scope>NUCLEOTIDE SEQUENCE [LARGE SCALE GENOMIC DNA]</scope>
    <source>
        <strain evidence="3">IBRC-M 10703</strain>
    </source>
</reference>
<evidence type="ECO:0000256" key="1">
    <source>
        <dbReference type="ARBA" id="ARBA00009580"/>
    </source>
</evidence>
<dbReference type="PANTHER" id="PTHR31126:SF1">
    <property type="entry name" value="TYROSINE SPECIFIC PROTEIN PHOSPHATASES DOMAIN-CONTAINING PROTEIN"/>
    <property type="match status" value="1"/>
</dbReference>
<sequence>MELMKTANKPFDLQGTVNTRELGGYSDKKLNILNKQKLLRSDLLSNLTKEDSEWLYKYNIRTVVDLRREREIREEPSKLEHFRDVNYFNISLSTNDSGLMEDRKIDSLSALYQTYLTERQIEIKEIMEIISKSLSGGGVIFNCMAGKDRTGIISMLLLKICDVDHEIIKSDYEVSEGYIINYLNEKKHEFNDDFPDFLLRSERIEMEKTLSFMEANYGTVENYMEHIRVKSEVLNTIRTNLIG</sequence>
<dbReference type="Gene3D" id="3.90.190.10">
    <property type="entry name" value="Protein tyrosine phosphatase superfamily"/>
    <property type="match status" value="1"/>
</dbReference>
<dbReference type="InterPro" id="IPR026893">
    <property type="entry name" value="Tyr/Ser_Pase_IphP-type"/>
</dbReference>
<dbReference type="Proteomes" id="UP001595772">
    <property type="component" value="Unassembled WGS sequence"/>
</dbReference>
<dbReference type="Pfam" id="PF13350">
    <property type="entry name" value="Y_phosphatase3"/>
    <property type="match status" value="1"/>
</dbReference>
<keyword evidence="2" id="KW-0378">Hydrolase</keyword>
<dbReference type="InterPro" id="IPR029021">
    <property type="entry name" value="Prot-tyrosine_phosphatase-like"/>
</dbReference>
<accession>A0ABV8GZS8</accession>
<dbReference type="PANTHER" id="PTHR31126">
    <property type="entry name" value="TYROSINE-PROTEIN PHOSPHATASE"/>
    <property type="match status" value="1"/>
</dbReference>